<gene>
    <name evidence="3" type="ORF">ACFSKL_07230</name>
</gene>
<dbReference type="Proteomes" id="UP001597361">
    <property type="component" value="Unassembled WGS sequence"/>
</dbReference>
<evidence type="ECO:0000259" key="2">
    <source>
        <dbReference type="Pfam" id="PF21012"/>
    </source>
</evidence>
<evidence type="ECO:0000313" key="3">
    <source>
        <dbReference type="EMBL" id="MFD2034574.1"/>
    </source>
</evidence>
<sequence>MSKSIVLLVVFCLVQGAAALAQDSIPDRFYREQLALEMQYLHPYMMEASDPRFYEAGIGYHSQDGVRTQPFGPTKSKTLAFDTRSRIQVKEWAIFGKFSYSKVLDERRSFLLQSDRLVGMPYLVMDGLVGSWSGDNTGFLFSIKSPYYGSNDRLSTSMSVSYDVGSTSRGSEPRPLANHNEYKIDIQEAVRFNDIWQAGLGLGYRSGGEELQIGSYSIRDFRLLQARGWYTFTSNTFQSYQRKLFVKETNYLFFLTYQREKIKSFAEFRLENENVEARDGIAFPIVGGNAKAKAMNLMTGIQIHDFYKGRFELYLKYNNKNQLGRDPVFGAINVENGSAEISNEMIWQSIRKNPWQVGSSIDWRSYESTDIAANAGLHLREFNTSLYLLKEIQLSESNKFYLKPSVNLQRGDVSQMGNKATELSNLLIPPMLSFYGQTYWEPGMGMFWEHRLQRKQLLSISISYSNRISETYPLNEILIRTSLIL</sequence>
<comment type="caution">
    <text evidence="3">The sequence shown here is derived from an EMBL/GenBank/DDBJ whole genome shotgun (WGS) entry which is preliminary data.</text>
</comment>
<dbReference type="Pfam" id="PF21012">
    <property type="entry name" value="DUF6850"/>
    <property type="match status" value="1"/>
</dbReference>
<feature type="chain" id="PRO_5046912520" evidence="1">
    <location>
        <begin position="22"/>
        <end position="485"/>
    </location>
</feature>
<feature type="signal peptide" evidence="1">
    <location>
        <begin position="1"/>
        <end position="21"/>
    </location>
</feature>
<dbReference type="InterPro" id="IPR049236">
    <property type="entry name" value="DUF6850"/>
</dbReference>
<protein>
    <submittedName>
        <fullName evidence="3">DUF6850 family outer membrane beta-barrel protein</fullName>
    </submittedName>
</protein>
<name>A0ABW4VKD4_9BACT</name>
<accession>A0ABW4VKD4</accession>
<proteinExistence type="predicted"/>
<organism evidence="3 4">
    <name type="scientific">Belliella marina</name>
    <dbReference type="NCBI Taxonomy" id="1644146"/>
    <lineage>
        <taxon>Bacteria</taxon>
        <taxon>Pseudomonadati</taxon>
        <taxon>Bacteroidota</taxon>
        <taxon>Cytophagia</taxon>
        <taxon>Cytophagales</taxon>
        <taxon>Cyclobacteriaceae</taxon>
        <taxon>Belliella</taxon>
    </lineage>
</organism>
<reference evidence="4" key="1">
    <citation type="journal article" date="2019" name="Int. J. Syst. Evol. Microbiol.">
        <title>The Global Catalogue of Microorganisms (GCM) 10K type strain sequencing project: providing services to taxonomists for standard genome sequencing and annotation.</title>
        <authorList>
            <consortium name="The Broad Institute Genomics Platform"/>
            <consortium name="The Broad Institute Genome Sequencing Center for Infectious Disease"/>
            <person name="Wu L."/>
            <person name="Ma J."/>
        </authorList>
    </citation>
    <scope>NUCLEOTIDE SEQUENCE [LARGE SCALE GENOMIC DNA]</scope>
    <source>
        <strain evidence="4">CGMCC 1.15180</strain>
    </source>
</reference>
<keyword evidence="4" id="KW-1185">Reference proteome</keyword>
<dbReference type="RefSeq" id="WP_376884860.1">
    <property type="nucleotide sequence ID" value="NZ_JBHUHR010000021.1"/>
</dbReference>
<feature type="domain" description="DUF6850" evidence="2">
    <location>
        <begin position="48"/>
        <end position="465"/>
    </location>
</feature>
<dbReference type="EMBL" id="JBHUHR010000021">
    <property type="protein sequence ID" value="MFD2034574.1"/>
    <property type="molecule type" value="Genomic_DNA"/>
</dbReference>
<evidence type="ECO:0000313" key="4">
    <source>
        <dbReference type="Proteomes" id="UP001597361"/>
    </source>
</evidence>
<evidence type="ECO:0000256" key="1">
    <source>
        <dbReference type="SAM" id="SignalP"/>
    </source>
</evidence>
<keyword evidence="1" id="KW-0732">Signal</keyword>